<dbReference type="Proteomes" id="UP000294309">
    <property type="component" value="Chromosome"/>
</dbReference>
<gene>
    <name evidence="2" type="ORF">SGLAD_v1c06680</name>
</gene>
<keyword evidence="1" id="KW-1133">Transmembrane helix</keyword>
<protein>
    <recommendedName>
        <fullName evidence="4">Transmembrane protein</fullName>
    </recommendedName>
</protein>
<feature type="transmembrane region" description="Helical" evidence="1">
    <location>
        <begin position="7"/>
        <end position="24"/>
    </location>
</feature>
<accession>A0A4P7AHZ6</accession>
<sequence length="234" mass="27867">MKLIFKFSHYLKLPFFLTLIYLSLKNFNLDYFLGRNLYNVVLTLILLTIFAISFILLYEFSKYFIKYNNTYQKTTSIVGYIKSTHLIHLTKALFYLMLIEIQNLIRVFLEYKGQINSNNFLISLIAIASFSLLFAIISYILFLNYYFLYKRNYYKNLENKLDEQLCLFQSNLQINCPYYLSFLEYLIELQISFNKNIAIFLLNQKPLNDLKINSYFSLLLTNKKKATTPPSIVL</sequence>
<evidence type="ECO:0000313" key="2">
    <source>
        <dbReference type="EMBL" id="QBQ07867.1"/>
    </source>
</evidence>
<evidence type="ECO:0000256" key="1">
    <source>
        <dbReference type="SAM" id="Phobius"/>
    </source>
</evidence>
<feature type="transmembrane region" description="Helical" evidence="1">
    <location>
        <begin position="36"/>
        <end position="58"/>
    </location>
</feature>
<feature type="transmembrane region" description="Helical" evidence="1">
    <location>
        <begin position="121"/>
        <end position="147"/>
    </location>
</feature>
<dbReference type="EMBL" id="CP038013">
    <property type="protein sequence ID" value="QBQ07867.1"/>
    <property type="molecule type" value="Genomic_DNA"/>
</dbReference>
<evidence type="ECO:0000313" key="3">
    <source>
        <dbReference type="Proteomes" id="UP000294309"/>
    </source>
</evidence>
<dbReference type="KEGG" id="sgq:SGLAD_v1c06680"/>
<name>A0A4P7AHZ6_9MOLU</name>
<keyword evidence="1" id="KW-0812">Transmembrane</keyword>
<proteinExistence type="predicted"/>
<keyword evidence="3" id="KW-1185">Reference proteome</keyword>
<dbReference type="AlphaFoldDB" id="A0A4P7AHZ6"/>
<reference evidence="2 3" key="1">
    <citation type="submission" date="2019-03" db="EMBL/GenBank/DDBJ databases">
        <title>Complete genome sequence of Spiroplasma gladiatoris TG-1 (DSM 22552).</title>
        <authorList>
            <person name="Lin Y.-C."/>
            <person name="Chou L."/>
            <person name="Kuo C.-H."/>
        </authorList>
    </citation>
    <scope>NUCLEOTIDE SEQUENCE [LARGE SCALE GENOMIC DNA]</scope>
    <source>
        <strain evidence="2 3">TG-1</strain>
    </source>
</reference>
<dbReference type="RefSeq" id="WP_134297647.1">
    <property type="nucleotide sequence ID" value="NZ_CP038013.1"/>
</dbReference>
<dbReference type="OrthoDB" id="390895at2"/>
<evidence type="ECO:0008006" key="4">
    <source>
        <dbReference type="Google" id="ProtNLM"/>
    </source>
</evidence>
<keyword evidence="1" id="KW-0472">Membrane</keyword>
<organism evidence="2 3">
    <name type="scientific">Spiroplasma gladiatoris</name>
    <dbReference type="NCBI Taxonomy" id="2143"/>
    <lineage>
        <taxon>Bacteria</taxon>
        <taxon>Bacillati</taxon>
        <taxon>Mycoplasmatota</taxon>
        <taxon>Mollicutes</taxon>
        <taxon>Entomoplasmatales</taxon>
        <taxon>Spiroplasmataceae</taxon>
        <taxon>Spiroplasma</taxon>
    </lineage>
</organism>